<sequence length="1022" mass="112256">MDLLEIYDADTPTLHRMLAEIDAFLSSAAPHPAPAIADATRRRDVVRLELEERRASDAIYHQMALPAAAPAAPAAPPPAFASPSPRLASPSPPLPSSPSPSAPAAAPAASAPLPSLAERLRAAQREEAEAKARERAARAARAAAAGRQAAEAKAAAAEKAAEAQRLAAERLTQEEEGNANSGEEPEVEEREEVRQEEHRGDAEGGVESGEAAGLREEEGAADIPAASDATERAVAMAEGRAEAACSGRRASSWRSGAAAEDEERKGEARESAREENKAEEERVEEEKAEEQLAEQKLVQEERAVRERDDQQKEESEEERQGGAEAQSLPAATEAESLRLDRRAPLHPPRRTLEPMLTRRRVTAEAVFKRKPEGGKGEGGRSREAARKGKGAGRGVVRAVPPLMDFGSLDEEEDEEDEDEDEDEAEAGGIAEWRGSAEPLDVVQAVQRLQLAFPDASEELLRAAISQASPPHPHHRSFPMAMSFLFQQHLFPPASRAVAYGRRQVKPPPAAAIAAVSDGGNRPAYSKFEDIFLTPPPSVELLRKHLECVELFYAELRAPQPEWEYRFFRVAQAKTEIYQILRDLALASRDAAGGGVRWLELPPSLYGRSCATWNLLWTWRPPRVQFAELLPWQRVNHFPNARNLTRKDMLKKHLQRARQLRGDAFDIMPLTYALPAEYLLFVDAYSRCADESDGSAGSNRWIMKPVGLSRGRGISIIDDISAVSYGEAYVIQRYVHRPLLLDGFKFDLRLYVCVNSFTPLEAYIYKEGFGRFSTERYSNDPASLSNKFVHLTNSSIQKEQTSLELLAKSSNFDNAVGGTKCALSLLLQRLRAAGIDTAALWGRIVEVVLRSLFAVQDAIPSYPSCFELFGYDLLIDTEMKPWLLEVNASPSLARENPLDSKVKDALLADTLRLVAPPHFDRAIWAEMVRSRLPDRPADRSRLSSAPPFTAELAALLHGQTAFFSGRPPPSEDHARACSYERIAPSAAWERVVGRRGERGVARAQSGGGGGPPLHVRGSLDRFL</sequence>
<dbReference type="PANTHER" id="PTHR12241">
    <property type="entry name" value="TUBULIN POLYGLUTAMYLASE"/>
    <property type="match status" value="1"/>
</dbReference>
<dbReference type="Gene3D" id="3.30.470.20">
    <property type="entry name" value="ATP-grasp fold, B domain"/>
    <property type="match status" value="1"/>
</dbReference>
<feature type="compositionally biased region" description="Low complexity" evidence="4">
    <location>
        <begin position="232"/>
        <end position="258"/>
    </location>
</feature>
<name>A0AB34IGG0_PRYPA</name>
<keyword evidence="3" id="KW-0067">ATP-binding</keyword>
<dbReference type="SUPFAM" id="SSF56059">
    <property type="entry name" value="Glutathione synthetase ATP-binding domain-like"/>
    <property type="match status" value="1"/>
</dbReference>
<keyword evidence="1" id="KW-0436">Ligase</keyword>
<dbReference type="InterPro" id="IPR004344">
    <property type="entry name" value="TTL/TTLL_fam"/>
</dbReference>
<dbReference type="PROSITE" id="PS51221">
    <property type="entry name" value="TTL"/>
    <property type="match status" value="1"/>
</dbReference>
<feature type="region of interest" description="Disordered" evidence="4">
    <location>
        <begin position="998"/>
        <end position="1022"/>
    </location>
</feature>
<dbReference type="AlphaFoldDB" id="A0AB34IGG0"/>
<dbReference type="GO" id="GO:0000226">
    <property type="term" value="P:microtubule cytoskeleton organization"/>
    <property type="evidence" value="ECO:0007669"/>
    <property type="project" value="TreeGrafter"/>
</dbReference>
<evidence type="ECO:0000313" key="6">
    <source>
        <dbReference type="Proteomes" id="UP001515480"/>
    </source>
</evidence>
<evidence type="ECO:0000256" key="2">
    <source>
        <dbReference type="ARBA" id="ARBA00022741"/>
    </source>
</evidence>
<feature type="compositionally biased region" description="Acidic residues" evidence="4">
    <location>
        <begin position="407"/>
        <end position="425"/>
    </location>
</feature>
<dbReference type="GO" id="GO:0036064">
    <property type="term" value="C:ciliary basal body"/>
    <property type="evidence" value="ECO:0007669"/>
    <property type="project" value="TreeGrafter"/>
</dbReference>
<comment type="caution">
    <text evidence="5">The sequence shown here is derived from an EMBL/GenBank/DDBJ whole genome shotgun (WGS) entry which is preliminary data.</text>
</comment>
<feature type="region of interest" description="Disordered" evidence="4">
    <location>
        <begin position="70"/>
        <end position="111"/>
    </location>
</feature>
<reference evidence="5 6" key="1">
    <citation type="journal article" date="2024" name="Science">
        <title>Giant polyketide synthase enzymes in the biosynthesis of giant marine polyether toxins.</title>
        <authorList>
            <person name="Fallon T.R."/>
            <person name="Shende V.V."/>
            <person name="Wierzbicki I.H."/>
            <person name="Pendleton A.L."/>
            <person name="Watervoot N.F."/>
            <person name="Auber R.P."/>
            <person name="Gonzalez D.J."/>
            <person name="Wisecaver J.H."/>
            <person name="Moore B.S."/>
        </authorList>
    </citation>
    <scope>NUCLEOTIDE SEQUENCE [LARGE SCALE GENOMIC DNA]</scope>
    <source>
        <strain evidence="5 6">12B1</strain>
    </source>
</reference>
<proteinExistence type="predicted"/>
<feature type="compositionally biased region" description="Basic and acidic residues" evidence="4">
    <location>
        <begin position="159"/>
        <end position="173"/>
    </location>
</feature>
<feature type="compositionally biased region" description="Low complexity" evidence="4">
    <location>
        <begin position="102"/>
        <end position="111"/>
    </location>
</feature>
<feature type="compositionally biased region" description="Basic and acidic residues" evidence="4">
    <location>
        <begin position="366"/>
        <end position="386"/>
    </location>
</feature>
<feature type="region of interest" description="Disordered" evidence="4">
    <location>
        <begin position="155"/>
        <end position="435"/>
    </location>
</feature>
<evidence type="ECO:0000256" key="1">
    <source>
        <dbReference type="ARBA" id="ARBA00022598"/>
    </source>
</evidence>
<accession>A0AB34IGG0</accession>
<feature type="compositionally biased region" description="Basic and acidic residues" evidence="4">
    <location>
        <begin position="191"/>
        <end position="202"/>
    </location>
</feature>
<evidence type="ECO:0000256" key="3">
    <source>
        <dbReference type="ARBA" id="ARBA00022840"/>
    </source>
</evidence>
<evidence type="ECO:0000313" key="5">
    <source>
        <dbReference type="EMBL" id="KAL1496782.1"/>
    </source>
</evidence>
<gene>
    <name evidence="5" type="ORF">AB1Y20_014370</name>
</gene>
<dbReference type="Pfam" id="PF03133">
    <property type="entry name" value="TTL"/>
    <property type="match status" value="1"/>
</dbReference>
<dbReference type="PANTHER" id="PTHR12241:SF155">
    <property type="entry name" value="TUBULIN-TYROSINE LIGASE FAMILY PROTEIN"/>
    <property type="match status" value="1"/>
</dbReference>
<dbReference type="GO" id="GO:0005524">
    <property type="term" value="F:ATP binding"/>
    <property type="evidence" value="ECO:0007669"/>
    <property type="project" value="UniProtKB-KW"/>
</dbReference>
<organism evidence="5 6">
    <name type="scientific">Prymnesium parvum</name>
    <name type="common">Toxic golden alga</name>
    <dbReference type="NCBI Taxonomy" id="97485"/>
    <lineage>
        <taxon>Eukaryota</taxon>
        <taxon>Haptista</taxon>
        <taxon>Haptophyta</taxon>
        <taxon>Prymnesiophyceae</taxon>
        <taxon>Prymnesiales</taxon>
        <taxon>Prymnesiaceae</taxon>
        <taxon>Prymnesium</taxon>
    </lineage>
</organism>
<dbReference type="GO" id="GO:0070740">
    <property type="term" value="F:tubulin-glutamic acid ligase activity"/>
    <property type="evidence" value="ECO:0007669"/>
    <property type="project" value="TreeGrafter"/>
</dbReference>
<feature type="compositionally biased region" description="Basic and acidic residues" evidence="4">
    <location>
        <begin position="262"/>
        <end position="280"/>
    </location>
</feature>
<feature type="compositionally biased region" description="Pro residues" evidence="4">
    <location>
        <begin position="90"/>
        <end position="101"/>
    </location>
</feature>
<feature type="compositionally biased region" description="Acidic residues" evidence="4">
    <location>
        <begin position="281"/>
        <end position="292"/>
    </location>
</feature>
<keyword evidence="2" id="KW-0547">Nucleotide-binding</keyword>
<feature type="compositionally biased region" description="Basic and acidic residues" evidence="4">
    <location>
        <begin position="297"/>
        <end position="321"/>
    </location>
</feature>
<dbReference type="GO" id="GO:0015631">
    <property type="term" value="F:tubulin binding"/>
    <property type="evidence" value="ECO:0007669"/>
    <property type="project" value="TreeGrafter"/>
</dbReference>
<dbReference type="Proteomes" id="UP001515480">
    <property type="component" value="Unassembled WGS sequence"/>
</dbReference>
<evidence type="ECO:0008006" key="7">
    <source>
        <dbReference type="Google" id="ProtNLM"/>
    </source>
</evidence>
<keyword evidence="6" id="KW-1185">Reference proteome</keyword>
<dbReference type="EMBL" id="JBGBPQ010000028">
    <property type="protein sequence ID" value="KAL1496782.1"/>
    <property type="molecule type" value="Genomic_DNA"/>
</dbReference>
<protein>
    <recommendedName>
        <fullName evidence="7">Tubulin--tyrosine ligase-like protein 9</fullName>
    </recommendedName>
</protein>
<evidence type="ECO:0000256" key="4">
    <source>
        <dbReference type="SAM" id="MobiDB-lite"/>
    </source>
</evidence>